<keyword evidence="5 6" id="KW-0472">Membrane</keyword>
<dbReference type="Gramene" id="Pp3c7_11500V3.2">
    <property type="protein sequence ID" value="Pp3c7_11500V3.2"/>
    <property type="gene ID" value="Pp3c7_11500"/>
</dbReference>
<dbReference type="EnsemblPlants" id="Pp3c7_11500V3.3">
    <property type="protein sequence ID" value="Pp3c7_11500V3.3"/>
    <property type="gene ID" value="Pp3c7_11500"/>
</dbReference>
<evidence type="ECO:0000313" key="8">
    <source>
        <dbReference type="EnsemblPlants" id="Pp3c7_11500V3.1"/>
    </source>
</evidence>
<dbReference type="eggNOG" id="KOG2729">
    <property type="taxonomic scope" value="Eukaryota"/>
</dbReference>
<evidence type="ECO:0000256" key="2">
    <source>
        <dbReference type="ARBA" id="ARBA00010095"/>
    </source>
</evidence>
<evidence type="ECO:0000256" key="4">
    <source>
        <dbReference type="ARBA" id="ARBA00022989"/>
    </source>
</evidence>
<dbReference type="Pfam" id="PF03311">
    <property type="entry name" value="Cornichon"/>
    <property type="match status" value="1"/>
</dbReference>
<evidence type="ECO:0000313" key="7">
    <source>
        <dbReference type="EMBL" id="PNR51086.1"/>
    </source>
</evidence>
<dbReference type="RefSeq" id="XP_024379777.1">
    <property type="nucleotide sequence ID" value="XM_024524009.2"/>
</dbReference>
<evidence type="ECO:0000256" key="1">
    <source>
        <dbReference type="ARBA" id="ARBA00004141"/>
    </source>
</evidence>
<keyword evidence="4 6" id="KW-1133">Transmembrane helix</keyword>
<evidence type="ECO:0000313" key="9">
    <source>
        <dbReference type="Proteomes" id="UP000006727"/>
    </source>
</evidence>
<reference evidence="8" key="3">
    <citation type="submission" date="2020-12" db="UniProtKB">
        <authorList>
            <consortium name="EnsemblPlants"/>
        </authorList>
    </citation>
    <scope>IDENTIFICATION</scope>
</reference>
<dbReference type="OMA" id="YTVICVD"/>
<dbReference type="GO" id="GO:0005102">
    <property type="term" value="F:signaling receptor binding"/>
    <property type="evidence" value="ECO:0000318"/>
    <property type="project" value="GO_Central"/>
</dbReference>
<dbReference type="Proteomes" id="UP000006727">
    <property type="component" value="Chromosome 7"/>
</dbReference>
<dbReference type="AlphaFoldDB" id="A9SKD8"/>
<dbReference type="GO" id="GO:0016192">
    <property type="term" value="P:vesicle-mediated transport"/>
    <property type="evidence" value="ECO:0007669"/>
    <property type="project" value="InterPro"/>
</dbReference>
<accession>A9SKD8</accession>
<evidence type="ECO:0008006" key="10">
    <source>
        <dbReference type="Google" id="ProtNLM"/>
    </source>
</evidence>
<feature type="transmembrane region" description="Helical" evidence="6">
    <location>
        <begin position="54"/>
        <end position="82"/>
    </location>
</feature>
<dbReference type="EMBL" id="ABEU02000007">
    <property type="protein sequence ID" value="PNR51086.1"/>
    <property type="molecule type" value="Genomic_DNA"/>
</dbReference>
<dbReference type="EnsemblPlants" id="Pp3c7_11500V3.2">
    <property type="protein sequence ID" value="Pp3c7_11500V3.2"/>
    <property type="gene ID" value="Pp3c7_11500"/>
</dbReference>
<dbReference type="RefSeq" id="XP_073391616.1">
    <property type="nucleotide sequence ID" value="XM_073535515.1"/>
</dbReference>
<dbReference type="OrthoDB" id="434393at2759"/>
<dbReference type="GeneID" id="112284309"/>
<evidence type="ECO:0000256" key="3">
    <source>
        <dbReference type="ARBA" id="ARBA00022692"/>
    </source>
</evidence>
<dbReference type="SMART" id="SM01398">
    <property type="entry name" value="Cornichon"/>
    <property type="match status" value="1"/>
</dbReference>
<name>A9SKD8_PHYPA</name>
<gene>
    <name evidence="8" type="primary">LOC112284309</name>
    <name evidence="7" type="ORF">PHYPA_010272</name>
</gene>
<feature type="transmembrane region" description="Helical" evidence="6">
    <location>
        <begin position="114"/>
        <end position="137"/>
    </location>
</feature>
<keyword evidence="9" id="KW-1185">Reference proteome</keyword>
<dbReference type="HOGENOM" id="CLU_112942_3_0_1"/>
<dbReference type="GO" id="GO:0016020">
    <property type="term" value="C:membrane"/>
    <property type="evidence" value="ECO:0007669"/>
    <property type="project" value="UniProtKB-SubCell"/>
</dbReference>
<reference evidence="7 9" key="1">
    <citation type="journal article" date="2008" name="Science">
        <title>The Physcomitrella genome reveals evolutionary insights into the conquest of land by plants.</title>
        <authorList>
            <person name="Rensing S."/>
            <person name="Lang D."/>
            <person name="Zimmer A."/>
            <person name="Terry A."/>
            <person name="Salamov A."/>
            <person name="Shapiro H."/>
            <person name="Nishiyama T."/>
            <person name="Perroud P.-F."/>
            <person name="Lindquist E."/>
            <person name="Kamisugi Y."/>
            <person name="Tanahashi T."/>
            <person name="Sakakibara K."/>
            <person name="Fujita T."/>
            <person name="Oishi K."/>
            <person name="Shin-I T."/>
            <person name="Kuroki Y."/>
            <person name="Toyoda A."/>
            <person name="Suzuki Y."/>
            <person name="Hashimoto A."/>
            <person name="Yamaguchi K."/>
            <person name="Sugano A."/>
            <person name="Kohara Y."/>
            <person name="Fujiyama A."/>
            <person name="Anterola A."/>
            <person name="Aoki S."/>
            <person name="Ashton N."/>
            <person name="Barbazuk W.B."/>
            <person name="Barker E."/>
            <person name="Bennetzen J."/>
            <person name="Bezanilla M."/>
            <person name="Blankenship R."/>
            <person name="Cho S.H."/>
            <person name="Dutcher S."/>
            <person name="Estelle M."/>
            <person name="Fawcett J.A."/>
            <person name="Gundlach H."/>
            <person name="Hanada K."/>
            <person name="Heyl A."/>
            <person name="Hicks K.A."/>
            <person name="Hugh J."/>
            <person name="Lohr M."/>
            <person name="Mayer K."/>
            <person name="Melkozernov A."/>
            <person name="Murata T."/>
            <person name="Nelson D."/>
            <person name="Pils B."/>
            <person name="Prigge M."/>
            <person name="Reiss B."/>
            <person name="Renner T."/>
            <person name="Rombauts S."/>
            <person name="Rushton P."/>
            <person name="Sanderfoot A."/>
            <person name="Schween G."/>
            <person name="Shiu S.-H."/>
            <person name="Stueber K."/>
            <person name="Theodoulou F.L."/>
            <person name="Tu H."/>
            <person name="Van de Peer Y."/>
            <person name="Verrier P.J."/>
            <person name="Waters E."/>
            <person name="Wood A."/>
            <person name="Yang L."/>
            <person name="Cove D."/>
            <person name="Cuming A."/>
            <person name="Hasebe M."/>
            <person name="Lucas S."/>
            <person name="Mishler D.B."/>
            <person name="Reski R."/>
            <person name="Grigoriev I."/>
            <person name="Quatrano R.S."/>
            <person name="Boore J.L."/>
        </authorList>
    </citation>
    <scope>NUCLEOTIDE SEQUENCE [LARGE SCALE GENOMIC DNA]</scope>
    <source>
        <strain evidence="8 9">cv. Gransden 2004</strain>
    </source>
</reference>
<comment type="similarity">
    <text evidence="2">Belongs to the cornichon family.</text>
</comment>
<dbReference type="SMR" id="A9SKD8"/>
<dbReference type="STRING" id="3218.A9SKD8"/>
<sequence length="156" mass="17904">MASDLLLWLICFLAVVSLLGILVYQLMCLSDLEFDYINPFDSASRINAFIVPEFLIHGALGCICLLSGHWLLFLLNVPLAYYHINLYLKKEHLLDVTEIFNLLDREKKYRLAKLAFYLLLFFIVIYKLVLAAVYLILEHEESVQSAGTFSGIHANM</sequence>
<comment type="subcellular location">
    <subcellularLocation>
        <location evidence="1">Membrane</location>
        <topology evidence="1">Multi-pass membrane protein</topology>
    </subcellularLocation>
</comment>
<dbReference type="PANTHER" id="PTHR12290">
    <property type="entry name" value="CORNICHON-RELATED"/>
    <property type="match status" value="1"/>
</dbReference>
<dbReference type="RefSeq" id="XP_024379776.1">
    <property type="nucleotide sequence ID" value="XM_024524008.2"/>
</dbReference>
<dbReference type="Gramene" id="Pp3c7_11500V3.1">
    <property type="protein sequence ID" value="Pp3c7_11500V3.1"/>
    <property type="gene ID" value="Pp3c7_11500"/>
</dbReference>
<evidence type="ECO:0000256" key="5">
    <source>
        <dbReference type="ARBA" id="ARBA00023136"/>
    </source>
</evidence>
<dbReference type="PaxDb" id="3218-PP1S87_176V6.1"/>
<protein>
    <recommendedName>
        <fullName evidence="10">Cornichon-like protein</fullName>
    </recommendedName>
</protein>
<dbReference type="Gramene" id="Pp3c7_11500V3.3">
    <property type="protein sequence ID" value="Pp3c7_11500V3.3"/>
    <property type="gene ID" value="Pp3c7_11500"/>
</dbReference>
<dbReference type="RefSeq" id="XP_073391615.1">
    <property type="nucleotide sequence ID" value="XM_073535514.1"/>
</dbReference>
<proteinExistence type="inferred from homology"/>
<reference evidence="7 9" key="2">
    <citation type="journal article" date="2018" name="Plant J.">
        <title>The Physcomitrella patens chromosome-scale assembly reveals moss genome structure and evolution.</title>
        <authorList>
            <person name="Lang D."/>
            <person name="Ullrich K.K."/>
            <person name="Murat F."/>
            <person name="Fuchs J."/>
            <person name="Jenkins J."/>
            <person name="Haas F.B."/>
            <person name="Piednoel M."/>
            <person name="Gundlach H."/>
            <person name="Van Bel M."/>
            <person name="Meyberg R."/>
            <person name="Vives C."/>
            <person name="Morata J."/>
            <person name="Symeonidi A."/>
            <person name="Hiss M."/>
            <person name="Muchero W."/>
            <person name="Kamisugi Y."/>
            <person name="Saleh O."/>
            <person name="Blanc G."/>
            <person name="Decker E.L."/>
            <person name="van Gessel N."/>
            <person name="Grimwood J."/>
            <person name="Hayes R.D."/>
            <person name="Graham S.W."/>
            <person name="Gunter L.E."/>
            <person name="McDaniel S.F."/>
            <person name="Hoernstein S.N.W."/>
            <person name="Larsson A."/>
            <person name="Li F.W."/>
            <person name="Perroud P.F."/>
            <person name="Phillips J."/>
            <person name="Ranjan P."/>
            <person name="Rokshar D.S."/>
            <person name="Rothfels C.J."/>
            <person name="Schneider L."/>
            <person name="Shu S."/>
            <person name="Stevenson D.W."/>
            <person name="Thummler F."/>
            <person name="Tillich M."/>
            <person name="Villarreal Aguilar J.C."/>
            <person name="Widiez T."/>
            <person name="Wong G.K."/>
            <person name="Wymore A."/>
            <person name="Zhang Y."/>
            <person name="Zimmer A.D."/>
            <person name="Quatrano R.S."/>
            <person name="Mayer K.F.X."/>
            <person name="Goodstein D."/>
            <person name="Casacuberta J.M."/>
            <person name="Vandepoele K."/>
            <person name="Reski R."/>
            <person name="Cuming A.C."/>
            <person name="Tuskan G.A."/>
            <person name="Maumus F."/>
            <person name="Salse J."/>
            <person name="Schmutz J."/>
            <person name="Rensing S.A."/>
        </authorList>
    </citation>
    <scope>NUCLEOTIDE SEQUENCE [LARGE SCALE GENOMIC DNA]</scope>
    <source>
        <strain evidence="8 9">cv. Gransden 2004</strain>
    </source>
</reference>
<keyword evidence="3 6" id="KW-0812">Transmembrane</keyword>
<evidence type="ECO:0000256" key="6">
    <source>
        <dbReference type="SAM" id="Phobius"/>
    </source>
</evidence>
<dbReference type="EnsemblPlants" id="Pp3c7_11500V3.1">
    <property type="protein sequence ID" value="Pp3c7_11500V3.1"/>
    <property type="gene ID" value="Pp3c7_11500"/>
</dbReference>
<organism evidence="7">
    <name type="scientific">Physcomitrium patens</name>
    <name type="common">Spreading-leaved earth moss</name>
    <name type="synonym">Physcomitrella patens</name>
    <dbReference type="NCBI Taxonomy" id="3218"/>
    <lineage>
        <taxon>Eukaryota</taxon>
        <taxon>Viridiplantae</taxon>
        <taxon>Streptophyta</taxon>
        <taxon>Embryophyta</taxon>
        <taxon>Bryophyta</taxon>
        <taxon>Bryophytina</taxon>
        <taxon>Bryopsida</taxon>
        <taxon>Funariidae</taxon>
        <taxon>Funariales</taxon>
        <taxon>Funariaceae</taxon>
        <taxon>Physcomitrium</taxon>
    </lineage>
</organism>
<dbReference type="InterPro" id="IPR003377">
    <property type="entry name" value="Cornichon"/>
</dbReference>